<dbReference type="Proteomes" id="UP000031623">
    <property type="component" value="Chromosome"/>
</dbReference>
<feature type="transmembrane region" description="Helical" evidence="8">
    <location>
        <begin position="182"/>
        <end position="203"/>
    </location>
</feature>
<dbReference type="GO" id="GO:0005886">
    <property type="term" value="C:plasma membrane"/>
    <property type="evidence" value="ECO:0007669"/>
    <property type="project" value="UniProtKB-SubCell"/>
</dbReference>
<dbReference type="CDD" id="cd17341">
    <property type="entry name" value="MFS_NRT2_like"/>
    <property type="match status" value="1"/>
</dbReference>
<feature type="transmembrane region" description="Helical" evidence="8">
    <location>
        <begin position="370"/>
        <end position="391"/>
    </location>
</feature>
<keyword evidence="5 8" id="KW-1133">Transmembrane helix</keyword>
<feature type="transmembrane region" description="Helical" evidence="8">
    <location>
        <begin position="88"/>
        <end position="106"/>
    </location>
</feature>
<evidence type="ECO:0000259" key="9">
    <source>
        <dbReference type="PROSITE" id="PS50850"/>
    </source>
</evidence>
<feature type="transmembrane region" description="Helical" evidence="8">
    <location>
        <begin position="272"/>
        <end position="293"/>
    </location>
</feature>
<evidence type="ECO:0000256" key="1">
    <source>
        <dbReference type="ARBA" id="ARBA00004141"/>
    </source>
</evidence>
<dbReference type="PROSITE" id="PS50850">
    <property type="entry name" value="MFS"/>
    <property type="match status" value="1"/>
</dbReference>
<feature type="transmembrane region" description="Helical" evidence="8">
    <location>
        <begin position="113"/>
        <end position="132"/>
    </location>
</feature>
<keyword evidence="6 8" id="KW-0534">Nitrate assimilation</keyword>
<feature type="transmembrane region" description="Helical" evidence="8">
    <location>
        <begin position="313"/>
        <end position="332"/>
    </location>
</feature>
<keyword evidence="4 8" id="KW-0812">Transmembrane</keyword>
<keyword evidence="11" id="KW-1185">Reference proteome</keyword>
<dbReference type="STRING" id="40754.THII_1783"/>
<comment type="subcellular location">
    <subcellularLocation>
        <location evidence="8">Cell membrane</location>
        <topology evidence="8">Multi-pass membrane protein</topology>
    </subcellularLocation>
    <subcellularLocation>
        <location evidence="1">Membrane</location>
        <topology evidence="1">Multi-pass membrane protein</topology>
    </subcellularLocation>
</comment>
<evidence type="ECO:0000313" key="11">
    <source>
        <dbReference type="Proteomes" id="UP000031623"/>
    </source>
</evidence>
<evidence type="ECO:0000256" key="8">
    <source>
        <dbReference type="RuleBase" id="RU366033"/>
    </source>
</evidence>
<name>A0A090ALQ5_9GAMM</name>
<feature type="transmembrane region" description="Helical" evidence="8">
    <location>
        <begin position="403"/>
        <end position="422"/>
    </location>
</feature>
<organism evidence="10 11">
    <name type="scientific">Thioploca ingrica</name>
    <dbReference type="NCBI Taxonomy" id="40754"/>
    <lineage>
        <taxon>Bacteria</taxon>
        <taxon>Pseudomonadati</taxon>
        <taxon>Pseudomonadota</taxon>
        <taxon>Gammaproteobacteria</taxon>
        <taxon>Thiotrichales</taxon>
        <taxon>Thiotrichaceae</taxon>
        <taxon>Thioploca</taxon>
    </lineage>
</organism>
<feature type="transmembrane region" description="Helical" evidence="8">
    <location>
        <begin position="152"/>
        <end position="175"/>
    </location>
</feature>
<dbReference type="InterPro" id="IPR011701">
    <property type="entry name" value="MFS"/>
</dbReference>
<dbReference type="GO" id="GO:0015113">
    <property type="term" value="F:nitrite transmembrane transporter activity"/>
    <property type="evidence" value="ECO:0007669"/>
    <property type="project" value="InterPro"/>
</dbReference>
<reference evidence="10 11" key="1">
    <citation type="journal article" date="2014" name="ISME J.">
        <title>Ecophysiology of Thioploca ingrica as revealed by the complete genome sequence supplemented with proteomic evidence.</title>
        <authorList>
            <person name="Kojima H."/>
            <person name="Ogura Y."/>
            <person name="Yamamoto N."/>
            <person name="Togashi T."/>
            <person name="Mori H."/>
            <person name="Watanabe T."/>
            <person name="Nemoto F."/>
            <person name="Kurokawa K."/>
            <person name="Hayashi T."/>
            <person name="Fukui M."/>
        </authorList>
    </citation>
    <scope>NUCLEOTIDE SEQUENCE [LARGE SCALE GENOMIC DNA]</scope>
</reference>
<sequence length="455" mass="49204">MDIKNKATRINLLDFSSPPMRAFHVTWFAFFSCFFGWFGIAPLMAIVRDDLQLTKTQIGNTIIASVAITIIVRLLIGPLSHRYGPRKTYTGLLILGSIPVMCIGLADSYESFLLFRLAIGAIGASFVITQYHTSLMFAPNCVGTANATTAGWGNVGGGVTQMVMPMVLAVVMMFVAEQSLGWRIAMVIPGIILFTVGIAYWLLTQDTPNGNFDELRARGELEAAAGENSALASFIAAVEDYRVWILFLTYATCFGVELTIDNIAALYFHDKFELDVTTAGLIASLFGLINIFARTLGGVCSDLFAKHHGFMGRVQFFFAVLLLEGIALLIFSQMNSLSLAIITLLIFSLFVQMSTGASFGIVPFVNKKALGAVAGIVGAGGNVGAVMAGFLFRSEALTTQEALFYLGIAVILSSFFILAIRFSPEKVQEENDALHRALAEREAAVGTLKPAMVEV</sequence>
<dbReference type="KEGG" id="tig:THII_1783"/>
<dbReference type="InterPro" id="IPR036259">
    <property type="entry name" value="MFS_trans_sf"/>
</dbReference>
<dbReference type="HOGENOM" id="CLU_024204_4_1_6"/>
<evidence type="ECO:0000256" key="5">
    <source>
        <dbReference type="ARBA" id="ARBA00022989"/>
    </source>
</evidence>
<evidence type="ECO:0000256" key="2">
    <source>
        <dbReference type="ARBA" id="ARBA00008432"/>
    </source>
</evidence>
<evidence type="ECO:0000256" key="7">
    <source>
        <dbReference type="ARBA" id="ARBA00023136"/>
    </source>
</evidence>
<dbReference type="Pfam" id="PF07690">
    <property type="entry name" value="MFS_1"/>
    <property type="match status" value="1"/>
</dbReference>
<feature type="domain" description="Major facilitator superfamily (MFS) profile" evidence="9">
    <location>
        <begin position="22"/>
        <end position="425"/>
    </location>
</feature>
<feature type="transmembrane region" description="Helical" evidence="8">
    <location>
        <begin position="241"/>
        <end position="260"/>
    </location>
</feature>
<dbReference type="InterPro" id="IPR004737">
    <property type="entry name" value="NO3_transporter_NarK/NarU-like"/>
</dbReference>
<dbReference type="GO" id="GO:0015112">
    <property type="term" value="F:nitrate transmembrane transporter activity"/>
    <property type="evidence" value="ECO:0007669"/>
    <property type="project" value="UniProtKB-UniRule"/>
</dbReference>
<dbReference type="FunFam" id="1.20.1250.20:FF:000053">
    <property type="entry name" value="Nitrate transporter 2.1"/>
    <property type="match status" value="1"/>
</dbReference>
<feature type="transmembrane region" description="Helical" evidence="8">
    <location>
        <begin position="339"/>
        <end position="364"/>
    </location>
</feature>
<evidence type="ECO:0000313" key="10">
    <source>
        <dbReference type="EMBL" id="BAP56080.1"/>
    </source>
</evidence>
<dbReference type="NCBIfam" id="TIGR00886">
    <property type="entry name" value="2A0108"/>
    <property type="match status" value="1"/>
</dbReference>
<dbReference type="EMBL" id="AP014633">
    <property type="protein sequence ID" value="BAP56080.1"/>
    <property type="molecule type" value="Genomic_DNA"/>
</dbReference>
<evidence type="ECO:0000256" key="4">
    <source>
        <dbReference type="ARBA" id="ARBA00022692"/>
    </source>
</evidence>
<dbReference type="InterPro" id="IPR044772">
    <property type="entry name" value="NO3_transporter"/>
</dbReference>
<comment type="similarity">
    <text evidence="2 8">Belongs to the major facilitator superfamily. Nitrate/nitrite porter (TC 2.A.1.8) family.</text>
</comment>
<dbReference type="OrthoDB" id="9773404at2"/>
<accession>A0A090ALQ5</accession>
<dbReference type="AlphaFoldDB" id="A0A090ALQ5"/>
<dbReference type="PANTHER" id="PTHR23515">
    <property type="entry name" value="HIGH-AFFINITY NITRATE TRANSPORTER 2.3"/>
    <property type="match status" value="1"/>
</dbReference>
<protein>
    <recommendedName>
        <fullName evidence="8">Nitrate/nitrite transporter</fullName>
    </recommendedName>
</protein>
<gene>
    <name evidence="10" type="ORF">THII_1783</name>
</gene>
<dbReference type="PROSITE" id="PS51257">
    <property type="entry name" value="PROKAR_LIPOPROTEIN"/>
    <property type="match status" value="1"/>
</dbReference>
<dbReference type="InterPro" id="IPR020846">
    <property type="entry name" value="MFS_dom"/>
</dbReference>
<dbReference type="GO" id="GO:0042128">
    <property type="term" value="P:nitrate assimilation"/>
    <property type="evidence" value="ECO:0007669"/>
    <property type="project" value="UniProtKB-UniRule"/>
</dbReference>
<proteinExistence type="inferred from homology"/>
<dbReference type="Gene3D" id="1.20.1250.20">
    <property type="entry name" value="MFS general substrate transporter like domains"/>
    <property type="match status" value="2"/>
</dbReference>
<evidence type="ECO:0000256" key="3">
    <source>
        <dbReference type="ARBA" id="ARBA00022448"/>
    </source>
</evidence>
<keyword evidence="7 8" id="KW-0472">Membrane</keyword>
<keyword evidence="8" id="KW-1003">Cell membrane</keyword>
<evidence type="ECO:0000256" key="6">
    <source>
        <dbReference type="ARBA" id="ARBA00023063"/>
    </source>
</evidence>
<feature type="transmembrane region" description="Helical" evidence="8">
    <location>
        <begin position="25"/>
        <end position="46"/>
    </location>
</feature>
<dbReference type="SUPFAM" id="SSF103473">
    <property type="entry name" value="MFS general substrate transporter"/>
    <property type="match status" value="1"/>
</dbReference>
<keyword evidence="3 8" id="KW-0813">Transport</keyword>
<feature type="transmembrane region" description="Helical" evidence="8">
    <location>
        <begin position="58"/>
        <end position="76"/>
    </location>
</feature>